<gene>
    <name evidence="2" type="ORF">ACFQ3N_00670</name>
</gene>
<dbReference type="PROSITE" id="PS51257">
    <property type="entry name" value="PROKAR_LIPOPROTEIN"/>
    <property type="match status" value="1"/>
</dbReference>
<keyword evidence="1" id="KW-0732">Signal</keyword>
<keyword evidence="3" id="KW-1185">Reference proteome</keyword>
<dbReference type="EMBL" id="JBHTKJ010000001">
    <property type="protein sequence ID" value="MFD1036940.1"/>
    <property type="molecule type" value="Genomic_DNA"/>
</dbReference>
<proteinExistence type="predicted"/>
<feature type="signal peptide" evidence="1">
    <location>
        <begin position="1"/>
        <end position="24"/>
    </location>
</feature>
<dbReference type="SUPFAM" id="SSF52833">
    <property type="entry name" value="Thioredoxin-like"/>
    <property type="match status" value="1"/>
</dbReference>
<protein>
    <submittedName>
        <fullName evidence="2">TlpA family protein disulfide reductase</fullName>
    </submittedName>
</protein>
<dbReference type="CDD" id="cd02966">
    <property type="entry name" value="TlpA_like_family"/>
    <property type="match status" value="1"/>
</dbReference>
<feature type="chain" id="PRO_5047501862" evidence="1">
    <location>
        <begin position="25"/>
        <end position="166"/>
    </location>
</feature>
<reference evidence="3" key="1">
    <citation type="journal article" date="2019" name="Int. J. Syst. Evol. Microbiol.">
        <title>The Global Catalogue of Microorganisms (GCM) 10K type strain sequencing project: providing services to taxonomists for standard genome sequencing and annotation.</title>
        <authorList>
            <consortium name="The Broad Institute Genomics Platform"/>
            <consortium name="The Broad Institute Genome Sequencing Center for Infectious Disease"/>
            <person name="Wu L."/>
            <person name="Ma J."/>
        </authorList>
    </citation>
    <scope>NUCLEOTIDE SEQUENCE [LARGE SCALE GENOMIC DNA]</scope>
    <source>
        <strain evidence="3">CCUG 56754</strain>
    </source>
</reference>
<dbReference type="RefSeq" id="WP_390358573.1">
    <property type="nucleotide sequence ID" value="NZ_JBHTKJ010000001.1"/>
</dbReference>
<dbReference type="InterPro" id="IPR036249">
    <property type="entry name" value="Thioredoxin-like_sf"/>
</dbReference>
<comment type="caution">
    <text evidence="2">The sequence shown here is derived from an EMBL/GenBank/DDBJ whole genome shotgun (WGS) entry which is preliminary data.</text>
</comment>
<sequence>MKARLTLISLLFLLLVLTACTSSGSGSDSENENQLSIDAKDIKGKRVRLADDQPSLVYFMSASCPTCKDGEIMLNDVSRLYPEVQIITVDLDPYMDTVEGLAKFQKKFGGDWSHILDNEDRTITHEFGVKQLEETVLVDQNYKEVFRAVNPSLIEVQEALAKILVE</sequence>
<organism evidence="2 3">
    <name type="scientific">Virgibacillus byunsanensis</name>
    <dbReference type="NCBI Taxonomy" id="570945"/>
    <lineage>
        <taxon>Bacteria</taxon>
        <taxon>Bacillati</taxon>
        <taxon>Bacillota</taxon>
        <taxon>Bacilli</taxon>
        <taxon>Bacillales</taxon>
        <taxon>Bacillaceae</taxon>
        <taxon>Virgibacillus</taxon>
    </lineage>
</organism>
<evidence type="ECO:0000313" key="2">
    <source>
        <dbReference type="EMBL" id="MFD1036940.1"/>
    </source>
</evidence>
<dbReference type="Gene3D" id="3.40.30.10">
    <property type="entry name" value="Glutaredoxin"/>
    <property type="match status" value="1"/>
</dbReference>
<dbReference type="Proteomes" id="UP001597040">
    <property type="component" value="Unassembled WGS sequence"/>
</dbReference>
<evidence type="ECO:0000256" key="1">
    <source>
        <dbReference type="SAM" id="SignalP"/>
    </source>
</evidence>
<evidence type="ECO:0000313" key="3">
    <source>
        <dbReference type="Proteomes" id="UP001597040"/>
    </source>
</evidence>
<name>A0ABW3LJ23_9BACI</name>
<accession>A0ABW3LJ23</accession>